<sequence>MAGVVYKGRSQEIACYKQNSTKMASYNFALLFLVGVCCFQTIQSMSPPRKTKNQAARDTAAQEVENVFLNLVDSLHEVLGDKTAREFLDKTLDETMIMIQNSGHLQTINSTIGTMVDIFNNQGMMMFFSQSMQLLDHIYTDTNLHKLVRNAIEMTLDLLADPNIVKLSHNPMVTVREVLNDDRTKQHIGMAVYYLLQVGQKKTIMEGVGNGLKMLNKLVAQPALRNQMYQALTLLQY</sequence>
<dbReference type="PaxDb" id="121845-A0A1S3DM72"/>
<keyword evidence="1" id="KW-1133">Transmembrane helix</keyword>
<evidence type="ECO:0000313" key="3">
    <source>
        <dbReference type="RefSeq" id="XP_008483799.2"/>
    </source>
</evidence>
<dbReference type="AlphaFoldDB" id="A0A1S3DM72"/>
<keyword evidence="2" id="KW-1185">Reference proteome</keyword>
<evidence type="ECO:0000256" key="1">
    <source>
        <dbReference type="SAM" id="Phobius"/>
    </source>
</evidence>
<dbReference type="GeneID" id="103520481"/>
<feature type="transmembrane region" description="Helical" evidence="1">
    <location>
        <begin position="24"/>
        <end position="42"/>
    </location>
</feature>
<keyword evidence="1" id="KW-0472">Membrane</keyword>
<gene>
    <name evidence="3" type="primary">LOC103520481</name>
</gene>
<dbReference type="RefSeq" id="XP_008483799.2">
    <property type="nucleotide sequence ID" value="XM_008485577.3"/>
</dbReference>
<keyword evidence="1" id="KW-0812">Transmembrane</keyword>
<protein>
    <submittedName>
        <fullName evidence="3">Uncharacterized protein LOC103520481</fullName>
    </submittedName>
</protein>
<organism evidence="2 3">
    <name type="scientific">Diaphorina citri</name>
    <name type="common">Asian citrus psyllid</name>
    <dbReference type="NCBI Taxonomy" id="121845"/>
    <lineage>
        <taxon>Eukaryota</taxon>
        <taxon>Metazoa</taxon>
        <taxon>Ecdysozoa</taxon>
        <taxon>Arthropoda</taxon>
        <taxon>Hexapoda</taxon>
        <taxon>Insecta</taxon>
        <taxon>Pterygota</taxon>
        <taxon>Neoptera</taxon>
        <taxon>Paraneoptera</taxon>
        <taxon>Hemiptera</taxon>
        <taxon>Sternorrhyncha</taxon>
        <taxon>Psylloidea</taxon>
        <taxon>Psyllidae</taxon>
        <taxon>Diaphorininae</taxon>
        <taxon>Diaphorina</taxon>
    </lineage>
</organism>
<accession>A0A1S3DM72</accession>
<proteinExistence type="predicted"/>
<dbReference type="KEGG" id="dci:103520481"/>
<dbReference type="Proteomes" id="UP000079169">
    <property type="component" value="Unplaced"/>
</dbReference>
<evidence type="ECO:0000313" key="2">
    <source>
        <dbReference type="Proteomes" id="UP000079169"/>
    </source>
</evidence>
<reference evidence="3" key="1">
    <citation type="submission" date="2025-08" db="UniProtKB">
        <authorList>
            <consortium name="RefSeq"/>
        </authorList>
    </citation>
    <scope>IDENTIFICATION</scope>
</reference>
<name>A0A1S3DM72_DIACI</name>